<dbReference type="EMBL" id="KQ257451">
    <property type="protein sequence ID" value="KND04237.1"/>
    <property type="molecule type" value="Genomic_DNA"/>
</dbReference>
<feature type="region of interest" description="Disordered" evidence="1">
    <location>
        <begin position="109"/>
        <end position="248"/>
    </location>
</feature>
<feature type="compositionally biased region" description="Basic residues" evidence="1">
    <location>
        <begin position="704"/>
        <end position="736"/>
    </location>
</feature>
<feature type="compositionally biased region" description="Basic and acidic residues" evidence="1">
    <location>
        <begin position="675"/>
        <end position="684"/>
    </location>
</feature>
<feature type="compositionally biased region" description="Low complexity" evidence="1">
    <location>
        <begin position="229"/>
        <end position="242"/>
    </location>
</feature>
<feature type="region of interest" description="Disordered" evidence="1">
    <location>
        <begin position="786"/>
        <end position="836"/>
    </location>
</feature>
<dbReference type="InParanoid" id="A0A0L0HT25"/>
<feature type="compositionally biased region" description="Polar residues" evidence="1">
    <location>
        <begin position="294"/>
        <end position="303"/>
    </location>
</feature>
<feature type="compositionally biased region" description="Basic residues" evidence="1">
    <location>
        <begin position="812"/>
        <end position="836"/>
    </location>
</feature>
<dbReference type="RefSeq" id="XP_016612276.1">
    <property type="nucleotide sequence ID" value="XM_016749988.1"/>
</dbReference>
<dbReference type="VEuPathDB" id="FungiDB:SPPG_01668"/>
<feature type="region of interest" description="Disordered" evidence="1">
    <location>
        <begin position="294"/>
        <end position="324"/>
    </location>
</feature>
<feature type="compositionally biased region" description="Acidic residues" evidence="1">
    <location>
        <begin position="685"/>
        <end position="698"/>
    </location>
</feature>
<dbReference type="GeneID" id="27685319"/>
<evidence type="ECO:0000313" key="2">
    <source>
        <dbReference type="EMBL" id="KND04237.1"/>
    </source>
</evidence>
<feature type="compositionally biased region" description="Polar residues" evidence="1">
    <location>
        <begin position="786"/>
        <end position="795"/>
    </location>
</feature>
<accession>A0A0L0HT25</accession>
<feature type="region of interest" description="Disordered" evidence="1">
    <location>
        <begin position="675"/>
        <end position="771"/>
    </location>
</feature>
<dbReference type="AlphaFoldDB" id="A0A0L0HT25"/>
<protein>
    <submittedName>
        <fullName evidence="2">Uncharacterized protein</fullName>
    </submittedName>
</protein>
<feature type="compositionally biased region" description="Low complexity" evidence="1">
    <location>
        <begin position="796"/>
        <end position="811"/>
    </location>
</feature>
<feature type="compositionally biased region" description="Low complexity" evidence="1">
    <location>
        <begin position="745"/>
        <end position="754"/>
    </location>
</feature>
<evidence type="ECO:0000256" key="1">
    <source>
        <dbReference type="SAM" id="MobiDB-lite"/>
    </source>
</evidence>
<dbReference type="OrthoDB" id="10400290at2759"/>
<organism evidence="2 3">
    <name type="scientific">Spizellomyces punctatus (strain DAOM BR117)</name>
    <dbReference type="NCBI Taxonomy" id="645134"/>
    <lineage>
        <taxon>Eukaryota</taxon>
        <taxon>Fungi</taxon>
        <taxon>Fungi incertae sedis</taxon>
        <taxon>Chytridiomycota</taxon>
        <taxon>Chytridiomycota incertae sedis</taxon>
        <taxon>Chytridiomycetes</taxon>
        <taxon>Spizellomycetales</taxon>
        <taxon>Spizellomycetaceae</taxon>
        <taxon>Spizellomyces</taxon>
    </lineage>
</organism>
<sequence length="836" mass="90461">MTEGGKSCEQGFGKGGISGISTRHGIVHLSLQEDGNTCQSAFSRPRPGVLTTATFQNCGNIHEPDSKFAPVTGFVTSNSNRSLRAQSSQLSTQLAQGKEEYGQGHFEENVSSTSRLQDDELPTSVPTGSSLGKGDDVVQAVGEGDHVKQGPKACESTRNRDSNELSQNAAQCSHSSSLRSSPSPAPVCQDQTTVGAPFPQSRFYSRIGSSPRLRPVTNCPPQPIPVKNSQSSHPTSTQHSDSCVPASSSNTNFSATHSMYSGPLSIAPSAETFLLDRARQRGLMVVSPFDSISTFTSSAQSPGSERGIPSYPESGLHSGFESSSSVPPKVSGGWTFASIAAGPVRPLHTHGFIEYSPEDDIEERISPDRVQAGRTLMSMGGYSSDFSVASTPISTHRTCEFIIRIWNGDAFVGGSGLVGSYGIYDKDIEERKSKGKEAIEGASGYNPTAKLPMPVPSSVIHEITSNSMTYFARTGILQPNTEELVVDVDQRLENSFHQTLVDIHHLGLKSEPGQDEVDIKVEDSVLSSGVLILNRNAGTREARVRDRSMNRTPQLSDILASGVTSISPGDSQLGAASAHMLVCDENETKSLDEDDRVCKAGDVTQAFQNPEDDSEILLISLLEPDHVFQTVTKVAECQPAKATAIIDAELDHLLTIMHSLGMKEAEIALYTSESIRDSKSREQDTDSEQYQEEEDSDYSEPKVRRQQPKSRKKRKTDLVLKRNKKATAMPAKHRSIRRDQRESSESSFAFTTSESESEPEPPPVEFKIPRSLRGKGYIWQTLLQEQAAGSKSHVNSRSATSSASSGSSSVRATKHSKGQGKPSRGRPKKNRGRGQR</sequence>
<evidence type="ECO:0000313" key="3">
    <source>
        <dbReference type="Proteomes" id="UP000053201"/>
    </source>
</evidence>
<keyword evidence="3" id="KW-1185">Reference proteome</keyword>
<feature type="compositionally biased region" description="Low complexity" evidence="1">
    <location>
        <begin position="173"/>
        <end position="182"/>
    </location>
</feature>
<reference evidence="2 3" key="1">
    <citation type="submission" date="2009-08" db="EMBL/GenBank/DDBJ databases">
        <title>The Genome Sequence of Spizellomyces punctatus strain DAOM BR117.</title>
        <authorList>
            <consortium name="The Broad Institute Genome Sequencing Platform"/>
            <person name="Russ C."/>
            <person name="Cuomo C."/>
            <person name="Shea T."/>
            <person name="Young S.K."/>
            <person name="Zeng Q."/>
            <person name="Koehrsen M."/>
            <person name="Haas B."/>
            <person name="Borodovsky M."/>
            <person name="Guigo R."/>
            <person name="Alvarado L."/>
            <person name="Berlin A."/>
            <person name="Bochicchio J."/>
            <person name="Borenstein D."/>
            <person name="Chapman S."/>
            <person name="Chen Z."/>
            <person name="Engels R."/>
            <person name="Freedman E."/>
            <person name="Gellesch M."/>
            <person name="Goldberg J."/>
            <person name="Griggs A."/>
            <person name="Gujja S."/>
            <person name="Heiman D."/>
            <person name="Hepburn T."/>
            <person name="Howarth C."/>
            <person name="Jen D."/>
            <person name="Larson L."/>
            <person name="Lewis B."/>
            <person name="Mehta T."/>
            <person name="Park D."/>
            <person name="Pearson M."/>
            <person name="Roberts A."/>
            <person name="Saif S."/>
            <person name="Shenoy N."/>
            <person name="Sisk P."/>
            <person name="Stolte C."/>
            <person name="Sykes S."/>
            <person name="Thomson T."/>
            <person name="Walk T."/>
            <person name="White J."/>
            <person name="Yandava C."/>
            <person name="Burger G."/>
            <person name="Gray M.W."/>
            <person name="Holland P.W.H."/>
            <person name="King N."/>
            <person name="Lang F.B.F."/>
            <person name="Roger A.J."/>
            <person name="Ruiz-Trillo I."/>
            <person name="Lander E."/>
            <person name="Nusbaum C."/>
        </authorList>
    </citation>
    <scope>NUCLEOTIDE SEQUENCE [LARGE SCALE GENOMIC DNA]</scope>
    <source>
        <strain evidence="2 3">DAOM BR117</strain>
    </source>
</reference>
<gene>
    <name evidence="2" type="ORF">SPPG_01668</name>
</gene>
<name>A0A0L0HT25_SPIPD</name>
<proteinExistence type="predicted"/>
<feature type="compositionally biased region" description="Low complexity" evidence="1">
    <location>
        <begin position="313"/>
        <end position="324"/>
    </location>
</feature>
<dbReference type="Proteomes" id="UP000053201">
    <property type="component" value="Unassembled WGS sequence"/>
</dbReference>